<dbReference type="GO" id="GO:0005524">
    <property type="term" value="F:ATP binding"/>
    <property type="evidence" value="ECO:0007669"/>
    <property type="project" value="UniProtKB-UniRule"/>
</dbReference>
<dbReference type="InterPro" id="IPR005121">
    <property type="entry name" value="Fdx_antiC-bd"/>
</dbReference>
<dbReference type="GO" id="GO:0000049">
    <property type="term" value="F:tRNA binding"/>
    <property type="evidence" value="ECO:0007669"/>
    <property type="project" value="UniProtKB-UniRule"/>
</dbReference>
<evidence type="ECO:0000259" key="18">
    <source>
        <dbReference type="PROSITE" id="PS51447"/>
    </source>
</evidence>
<dbReference type="NCBIfam" id="TIGR00472">
    <property type="entry name" value="pheT_bact"/>
    <property type="match status" value="1"/>
</dbReference>
<feature type="domain" description="FDX-ACB" evidence="18">
    <location>
        <begin position="723"/>
        <end position="816"/>
    </location>
</feature>
<keyword evidence="12 15" id="KW-0648">Protein biosynthesis</keyword>
<dbReference type="SMART" id="SM00873">
    <property type="entry name" value="B3_4"/>
    <property type="match status" value="1"/>
</dbReference>
<dbReference type="AlphaFoldDB" id="A0A1G6LL42"/>
<dbReference type="PANTHER" id="PTHR10947">
    <property type="entry name" value="PHENYLALANYL-TRNA SYNTHETASE BETA CHAIN AND LEUCINE-RICH REPEAT-CONTAINING PROTEIN 47"/>
    <property type="match status" value="1"/>
</dbReference>
<feature type="domain" description="B5" evidence="19">
    <location>
        <begin position="413"/>
        <end position="489"/>
    </location>
</feature>
<evidence type="ECO:0000256" key="4">
    <source>
        <dbReference type="ARBA" id="ARBA00022490"/>
    </source>
</evidence>
<dbReference type="GO" id="GO:0000287">
    <property type="term" value="F:magnesium ion binding"/>
    <property type="evidence" value="ECO:0007669"/>
    <property type="project" value="UniProtKB-UniRule"/>
</dbReference>
<evidence type="ECO:0000259" key="17">
    <source>
        <dbReference type="PROSITE" id="PS50886"/>
    </source>
</evidence>
<dbReference type="SUPFAM" id="SSF54991">
    <property type="entry name" value="Anticodon-binding domain of PheRS"/>
    <property type="match status" value="1"/>
</dbReference>
<dbReference type="RefSeq" id="WP_092438305.1">
    <property type="nucleotide sequence ID" value="NZ_FMYP01000031.1"/>
</dbReference>
<dbReference type="FunFam" id="3.50.40.10:FF:000001">
    <property type="entry name" value="Phenylalanine--tRNA ligase beta subunit"/>
    <property type="match status" value="1"/>
</dbReference>
<keyword evidence="9 15" id="KW-0067">ATP-binding</keyword>
<evidence type="ECO:0000313" key="20">
    <source>
        <dbReference type="EMBL" id="SDC43386.1"/>
    </source>
</evidence>
<keyword evidence="13 15" id="KW-0030">Aminoacyl-tRNA synthetase</keyword>
<dbReference type="PANTHER" id="PTHR10947:SF0">
    <property type="entry name" value="PHENYLALANINE--TRNA LIGASE BETA SUBUNIT"/>
    <property type="match status" value="1"/>
</dbReference>
<dbReference type="FunFam" id="3.30.70.380:FF:000001">
    <property type="entry name" value="Phenylalanine--tRNA ligase beta subunit"/>
    <property type="match status" value="1"/>
</dbReference>
<dbReference type="HAMAP" id="MF_00283">
    <property type="entry name" value="Phe_tRNA_synth_beta1"/>
    <property type="match status" value="1"/>
</dbReference>
<comment type="cofactor">
    <cofactor evidence="15">
        <name>Mg(2+)</name>
        <dbReference type="ChEBI" id="CHEBI:18420"/>
    </cofactor>
    <text evidence="15">Binds 2 magnesium ions per tetramer.</text>
</comment>
<dbReference type="CDD" id="cd02796">
    <property type="entry name" value="tRNA_bind_bactPheRS"/>
    <property type="match status" value="1"/>
</dbReference>
<evidence type="ECO:0000256" key="15">
    <source>
        <dbReference type="HAMAP-Rule" id="MF_00283"/>
    </source>
</evidence>
<dbReference type="InterPro" id="IPR041616">
    <property type="entry name" value="PheRS_beta_core"/>
</dbReference>
<organism evidence="20 21">
    <name type="scientific">Williamwhitmania taraxaci</name>
    <dbReference type="NCBI Taxonomy" id="1640674"/>
    <lineage>
        <taxon>Bacteria</taxon>
        <taxon>Pseudomonadati</taxon>
        <taxon>Bacteroidota</taxon>
        <taxon>Bacteroidia</taxon>
        <taxon>Bacteroidales</taxon>
        <taxon>Williamwhitmaniaceae</taxon>
        <taxon>Williamwhitmania</taxon>
    </lineage>
</organism>
<dbReference type="GO" id="GO:0004826">
    <property type="term" value="F:phenylalanine-tRNA ligase activity"/>
    <property type="evidence" value="ECO:0007669"/>
    <property type="project" value="UniProtKB-UniRule"/>
</dbReference>
<protein>
    <recommendedName>
        <fullName evidence="15">Phenylalanine--tRNA ligase beta subunit</fullName>
        <ecNumber evidence="15">6.1.1.20</ecNumber>
    </recommendedName>
    <alternativeName>
        <fullName evidence="15">Phenylalanyl-tRNA synthetase beta subunit</fullName>
        <shortName evidence="15">PheRS</shortName>
    </alternativeName>
</protein>
<keyword evidence="7 15" id="KW-0479">Metal-binding</keyword>
<name>A0A1G6LL42_9BACT</name>
<dbReference type="InterPro" id="IPR045060">
    <property type="entry name" value="Phe-tRNA-ligase_IIc_bsu"/>
</dbReference>
<dbReference type="Gene3D" id="3.50.40.10">
    <property type="entry name" value="Phenylalanyl-trna Synthetase, Chain B, domain 3"/>
    <property type="match status" value="1"/>
</dbReference>
<keyword evidence="10 15" id="KW-0460">Magnesium</keyword>
<dbReference type="Pfam" id="PF03484">
    <property type="entry name" value="B5"/>
    <property type="match status" value="1"/>
</dbReference>
<dbReference type="SMART" id="SM00896">
    <property type="entry name" value="FDX-ACB"/>
    <property type="match status" value="1"/>
</dbReference>
<dbReference type="EC" id="6.1.1.20" evidence="15"/>
<sequence length="816" mass="91129">MRISYSWLKDYLKTEQGPEEISRILTDIGLEVESLEKEESVKGGLEGIVIGYIVECEQHPNADKLSVTKVDVGGPELLQIVCGASNVAKGQKVPVATIGTTLYSGDENFKIKKSKLRGVDSEGMICAEDELGLGHSHDGIMVLDPATPVGTPAREYFKIEDDYAFEIGLTPNRIDAASHFGVARDLAAYFFAHGEKATLTLPSVDAFKVDNNSRPIKITVENSEACPRYTGITISGITVAPSPEWLQKKLRAIGLNPINNVVDITNFILQELGQPLHAFDADQIKGNHVRVKTMANGTAFTTLDEQERKLHNDDLMICNETDAMCMAGVFGGIHSGVSIKTTNIFIESAYFNPVWVRKAARRHGLSTDASFRFERGTDPNITIYAIKRAAMLIKEIAGGQISSEIIDVYPTKVENQKVEVNLSRMCRFIGKEIPSAQLKAIFHGLEMEIISEKGDDITLSVPAYRVDVTREADVVEDVLRIYGYNNVEISQTIKSAITIQKKPDKVRITDLASEFLSANGFNEIMSNSLTKTSYYQGIESFKEENTVKILNPLSSDLNGLRQTLLFNGLETAIFNINRRNSDLKFYEFGNCYSHSKRDTNNLLDNFNEDTRLGMLLSGNQAAASWNQKAEPTNFFVLKSYAEKVLHKFGVNIEKVTIKELSDELYSDGLTYFMGEKVLFTVGKVNPKLLKQFDIKQDVYFAEVRWDVAIRFFGRNTVSYSEMPKFPEVKRDLALLINSDITFKMLKDIAHKTEKKLLKTVSLFDVYEGPHLGEGKKSYALSFIIQDETKTLTDVQIDGIMNNLIAAYEKEVGAKLR</sequence>
<dbReference type="SMART" id="SM00874">
    <property type="entry name" value="B5"/>
    <property type="match status" value="1"/>
</dbReference>
<dbReference type="SUPFAM" id="SSF56037">
    <property type="entry name" value="PheT/TilS domain"/>
    <property type="match status" value="1"/>
</dbReference>
<comment type="subunit">
    <text evidence="3 15">Tetramer of two alpha and two beta subunits.</text>
</comment>
<dbReference type="InterPro" id="IPR009061">
    <property type="entry name" value="DNA-bd_dom_put_sf"/>
</dbReference>
<accession>A0A1G6LL42</accession>
<dbReference type="Gene3D" id="3.30.930.10">
    <property type="entry name" value="Bira Bifunctional Protein, Domain 2"/>
    <property type="match status" value="1"/>
</dbReference>
<keyword evidence="4 15" id="KW-0963">Cytoplasm</keyword>
<dbReference type="GO" id="GO:0006432">
    <property type="term" value="P:phenylalanyl-tRNA aminoacylation"/>
    <property type="evidence" value="ECO:0007669"/>
    <property type="project" value="UniProtKB-UniRule"/>
</dbReference>
<dbReference type="SUPFAM" id="SSF55681">
    <property type="entry name" value="Class II aaRS and biotin synthetases"/>
    <property type="match status" value="1"/>
</dbReference>
<dbReference type="InterPro" id="IPR012340">
    <property type="entry name" value="NA-bd_OB-fold"/>
</dbReference>
<dbReference type="PROSITE" id="PS50886">
    <property type="entry name" value="TRBD"/>
    <property type="match status" value="1"/>
</dbReference>
<keyword evidence="11 16" id="KW-0694">RNA-binding</keyword>
<keyword evidence="6 15" id="KW-0436">Ligase</keyword>
<keyword evidence="5 16" id="KW-0820">tRNA-binding</keyword>
<evidence type="ECO:0000256" key="7">
    <source>
        <dbReference type="ARBA" id="ARBA00022723"/>
    </source>
</evidence>
<evidence type="ECO:0000256" key="3">
    <source>
        <dbReference type="ARBA" id="ARBA00011209"/>
    </source>
</evidence>
<proteinExistence type="inferred from homology"/>
<evidence type="ECO:0000256" key="11">
    <source>
        <dbReference type="ARBA" id="ARBA00022884"/>
    </source>
</evidence>
<feature type="binding site" evidence="15">
    <location>
        <position position="467"/>
    </location>
    <ligand>
        <name>Mg(2+)</name>
        <dbReference type="ChEBI" id="CHEBI:18420"/>
        <note>shared with alpha subunit</note>
    </ligand>
</feature>
<keyword evidence="21" id="KW-1185">Reference proteome</keyword>
<dbReference type="CDD" id="cd00769">
    <property type="entry name" value="PheRS_beta_core"/>
    <property type="match status" value="1"/>
</dbReference>
<feature type="binding site" evidence="15">
    <location>
        <position position="473"/>
    </location>
    <ligand>
        <name>Mg(2+)</name>
        <dbReference type="ChEBI" id="CHEBI:18420"/>
        <note>shared with alpha subunit</note>
    </ligand>
</feature>
<dbReference type="NCBIfam" id="NF045760">
    <property type="entry name" value="YtpR"/>
    <property type="match status" value="1"/>
</dbReference>
<dbReference type="FunFam" id="2.40.50.140:FF:000045">
    <property type="entry name" value="Phenylalanine--tRNA ligase beta subunit"/>
    <property type="match status" value="1"/>
</dbReference>
<dbReference type="InterPro" id="IPR045864">
    <property type="entry name" value="aa-tRNA-synth_II/BPL/LPL"/>
</dbReference>
<evidence type="ECO:0000256" key="14">
    <source>
        <dbReference type="ARBA" id="ARBA00049255"/>
    </source>
</evidence>
<evidence type="ECO:0000256" key="12">
    <source>
        <dbReference type="ARBA" id="ARBA00022917"/>
    </source>
</evidence>
<feature type="binding site" evidence="15">
    <location>
        <position position="477"/>
    </location>
    <ligand>
        <name>Mg(2+)</name>
        <dbReference type="ChEBI" id="CHEBI:18420"/>
        <note>shared with alpha subunit</note>
    </ligand>
</feature>
<keyword evidence="8 15" id="KW-0547">Nucleotide-binding</keyword>
<dbReference type="Pfam" id="PF03147">
    <property type="entry name" value="FDX-ACB"/>
    <property type="match status" value="1"/>
</dbReference>
<feature type="binding site" evidence="15">
    <location>
        <position position="476"/>
    </location>
    <ligand>
        <name>Mg(2+)</name>
        <dbReference type="ChEBI" id="CHEBI:18420"/>
        <note>shared with alpha subunit</note>
    </ligand>
</feature>
<dbReference type="InterPro" id="IPR036690">
    <property type="entry name" value="Fdx_antiC-bd_sf"/>
</dbReference>
<dbReference type="InterPro" id="IPR033714">
    <property type="entry name" value="tRNA_bind_bactPheRS"/>
</dbReference>
<evidence type="ECO:0000256" key="13">
    <source>
        <dbReference type="ARBA" id="ARBA00023146"/>
    </source>
</evidence>
<dbReference type="Pfam" id="PF01588">
    <property type="entry name" value="tRNA_bind"/>
    <property type="match status" value="1"/>
</dbReference>
<dbReference type="Gene3D" id="2.40.50.140">
    <property type="entry name" value="Nucleic acid-binding proteins"/>
    <property type="match status" value="1"/>
</dbReference>
<evidence type="ECO:0000256" key="16">
    <source>
        <dbReference type="PROSITE-ProRule" id="PRU00209"/>
    </source>
</evidence>
<dbReference type="InterPro" id="IPR004532">
    <property type="entry name" value="Phe-tRNA-ligase_IIc_bsu_bact"/>
</dbReference>
<dbReference type="InterPro" id="IPR002547">
    <property type="entry name" value="tRNA-bd_dom"/>
</dbReference>
<feature type="domain" description="TRNA-binding" evidence="17">
    <location>
        <begin position="42"/>
        <end position="154"/>
    </location>
</feature>
<dbReference type="PROSITE" id="PS51447">
    <property type="entry name" value="FDX_ACB"/>
    <property type="match status" value="1"/>
</dbReference>
<dbReference type="STRING" id="1640674.SAMN05216323_103128"/>
<comment type="similarity">
    <text evidence="2 15">Belongs to the phenylalanyl-tRNA synthetase beta subunit family. Type 1 subfamily.</text>
</comment>
<dbReference type="SUPFAM" id="SSF46955">
    <property type="entry name" value="Putative DNA-binding domain"/>
    <property type="match status" value="1"/>
</dbReference>
<dbReference type="GO" id="GO:0009328">
    <property type="term" value="C:phenylalanine-tRNA ligase complex"/>
    <property type="evidence" value="ECO:0007669"/>
    <property type="project" value="TreeGrafter"/>
</dbReference>
<gene>
    <name evidence="15" type="primary">pheT</name>
    <name evidence="20" type="ORF">SAMN05216323_103128</name>
</gene>
<evidence type="ECO:0000256" key="9">
    <source>
        <dbReference type="ARBA" id="ARBA00022840"/>
    </source>
</evidence>
<dbReference type="Proteomes" id="UP000199452">
    <property type="component" value="Unassembled WGS sequence"/>
</dbReference>
<comment type="catalytic activity">
    <reaction evidence="14 15">
        <text>tRNA(Phe) + L-phenylalanine + ATP = L-phenylalanyl-tRNA(Phe) + AMP + diphosphate + H(+)</text>
        <dbReference type="Rhea" id="RHEA:19413"/>
        <dbReference type="Rhea" id="RHEA-COMP:9668"/>
        <dbReference type="Rhea" id="RHEA-COMP:9699"/>
        <dbReference type="ChEBI" id="CHEBI:15378"/>
        <dbReference type="ChEBI" id="CHEBI:30616"/>
        <dbReference type="ChEBI" id="CHEBI:33019"/>
        <dbReference type="ChEBI" id="CHEBI:58095"/>
        <dbReference type="ChEBI" id="CHEBI:78442"/>
        <dbReference type="ChEBI" id="CHEBI:78531"/>
        <dbReference type="ChEBI" id="CHEBI:456215"/>
        <dbReference type="EC" id="6.1.1.20"/>
    </reaction>
</comment>
<dbReference type="OrthoDB" id="9805455at2"/>
<evidence type="ECO:0000256" key="5">
    <source>
        <dbReference type="ARBA" id="ARBA00022555"/>
    </source>
</evidence>
<evidence type="ECO:0000259" key="19">
    <source>
        <dbReference type="PROSITE" id="PS51483"/>
    </source>
</evidence>
<reference evidence="20 21" key="1">
    <citation type="submission" date="2016-09" db="EMBL/GenBank/DDBJ databases">
        <authorList>
            <person name="Capua I."/>
            <person name="De Benedictis P."/>
            <person name="Joannis T."/>
            <person name="Lombin L.H."/>
            <person name="Cattoli G."/>
        </authorList>
    </citation>
    <scope>NUCLEOTIDE SEQUENCE [LARGE SCALE GENOMIC DNA]</scope>
    <source>
        <strain evidence="20 21">A7P-90m</strain>
    </source>
</reference>
<evidence type="ECO:0000256" key="2">
    <source>
        <dbReference type="ARBA" id="ARBA00008653"/>
    </source>
</evidence>
<dbReference type="SUPFAM" id="SSF50249">
    <property type="entry name" value="Nucleic acid-binding proteins"/>
    <property type="match status" value="1"/>
</dbReference>
<dbReference type="EMBL" id="FMYP01000031">
    <property type="protein sequence ID" value="SDC43386.1"/>
    <property type="molecule type" value="Genomic_DNA"/>
</dbReference>
<evidence type="ECO:0000256" key="8">
    <source>
        <dbReference type="ARBA" id="ARBA00022741"/>
    </source>
</evidence>
<dbReference type="PROSITE" id="PS51483">
    <property type="entry name" value="B5"/>
    <property type="match status" value="1"/>
</dbReference>
<dbReference type="InterPro" id="IPR005147">
    <property type="entry name" value="tRNA_synthase_B5-dom"/>
</dbReference>
<dbReference type="Pfam" id="PF03483">
    <property type="entry name" value="B3_4"/>
    <property type="match status" value="1"/>
</dbReference>
<evidence type="ECO:0000256" key="10">
    <source>
        <dbReference type="ARBA" id="ARBA00022842"/>
    </source>
</evidence>
<evidence type="ECO:0000256" key="6">
    <source>
        <dbReference type="ARBA" id="ARBA00022598"/>
    </source>
</evidence>
<dbReference type="InterPro" id="IPR020825">
    <property type="entry name" value="Phe-tRNA_synthase-like_B3/B4"/>
</dbReference>
<comment type="subcellular location">
    <subcellularLocation>
        <location evidence="1 15">Cytoplasm</location>
    </subcellularLocation>
</comment>
<dbReference type="Gene3D" id="3.30.56.10">
    <property type="match status" value="2"/>
</dbReference>
<dbReference type="Pfam" id="PF17759">
    <property type="entry name" value="tRNA_synthFbeta"/>
    <property type="match status" value="1"/>
</dbReference>
<dbReference type="Gene3D" id="3.30.70.380">
    <property type="entry name" value="Ferrodoxin-fold anticodon-binding domain"/>
    <property type="match status" value="1"/>
</dbReference>
<evidence type="ECO:0000313" key="21">
    <source>
        <dbReference type="Proteomes" id="UP000199452"/>
    </source>
</evidence>
<evidence type="ECO:0000256" key="1">
    <source>
        <dbReference type="ARBA" id="ARBA00004496"/>
    </source>
</evidence>
<dbReference type="InterPro" id="IPR005146">
    <property type="entry name" value="B3/B4_tRNA-bd"/>
</dbReference>